<accession>A0AA40ALF2</accession>
<evidence type="ECO:0000313" key="1">
    <source>
        <dbReference type="EMBL" id="KAK0717882.1"/>
    </source>
</evidence>
<gene>
    <name evidence="1" type="ORF">B0T26DRAFT_711148</name>
</gene>
<reference evidence="1" key="1">
    <citation type="submission" date="2023-06" db="EMBL/GenBank/DDBJ databases">
        <title>Genome-scale phylogeny and comparative genomics of the fungal order Sordariales.</title>
        <authorList>
            <consortium name="Lawrence Berkeley National Laboratory"/>
            <person name="Hensen N."/>
            <person name="Bonometti L."/>
            <person name="Westerberg I."/>
            <person name="Brannstrom I.O."/>
            <person name="Guillou S."/>
            <person name="Cros-Aarteil S."/>
            <person name="Calhoun S."/>
            <person name="Haridas S."/>
            <person name="Kuo A."/>
            <person name="Mondo S."/>
            <person name="Pangilinan J."/>
            <person name="Riley R."/>
            <person name="LaButti K."/>
            <person name="Andreopoulos B."/>
            <person name="Lipzen A."/>
            <person name="Chen C."/>
            <person name="Yanf M."/>
            <person name="Daum C."/>
            <person name="Ng V."/>
            <person name="Clum A."/>
            <person name="Steindorff A."/>
            <person name="Ohm R."/>
            <person name="Martin F."/>
            <person name="Silar P."/>
            <person name="Natvig D."/>
            <person name="Lalanne C."/>
            <person name="Gautier V."/>
            <person name="Ament-velasquez S.L."/>
            <person name="Kruys A."/>
            <person name="Hutchinson M.I."/>
            <person name="Powell A.J."/>
            <person name="Barry K."/>
            <person name="Miller A.N."/>
            <person name="Grigoriev I.V."/>
            <person name="Debuchy R."/>
            <person name="Gladieux P."/>
            <person name="Thoren M.H."/>
            <person name="Johannesson H."/>
        </authorList>
    </citation>
    <scope>NUCLEOTIDE SEQUENCE</scope>
    <source>
        <strain evidence="1">SMH2392-1A</strain>
    </source>
</reference>
<dbReference type="RefSeq" id="XP_060296675.1">
    <property type="nucleotide sequence ID" value="XM_060442022.1"/>
</dbReference>
<dbReference type="EMBL" id="JAUIRO010000004">
    <property type="protein sequence ID" value="KAK0717882.1"/>
    <property type="molecule type" value="Genomic_DNA"/>
</dbReference>
<dbReference type="AlphaFoldDB" id="A0AA40ALF2"/>
<protein>
    <submittedName>
        <fullName evidence="1">Uncharacterized protein</fullName>
    </submittedName>
</protein>
<sequence length="72" mass="8166">MDVVRKFIILPLTTFLDRWVAELCSCYVPAFALVSPGPSRMETVRARTREISGTEGYEVKTKRGTWSRGART</sequence>
<comment type="caution">
    <text evidence="1">The sequence shown here is derived from an EMBL/GenBank/DDBJ whole genome shotgun (WGS) entry which is preliminary data.</text>
</comment>
<organism evidence="1 2">
    <name type="scientific">Lasiosphaeria miniovina</name>
    <dbReference type="NCBI Taxonomy" id="1954250"/>
    <lineage>
        <taxon>Eukaryota</taxon>
        <taxon>Fungi</taxon>
        <taxon>Dikarya</taxon>
        <taxon>Ascomycota</taxon>
        <taxon>Pezizomycotina</taxon>
        <taxon>Sordariomycetes</taxon>
        <taxon>Sordariomycetidae</taxon>
        <taxon>Sordariales</taxon>
        <taxon>Lasiosphaeriaceae</taxon>
        <taxon>Lasiosphaeria</taxon>
    </lineage>
</organism>
<dbReference type="Proteomes" id="UP001172101">
    <property type="component" value="Unassembled WGS sequence"/>
</dbReference>
<evidence type="ECO:0000313" key="2">
    <source>
        <dbReference type="Proteomes" id="UP001172101"/>
    </source>
</evidence>
<proteinExistence type="predicted"/>
<keyword evidence="2" id="KW-1185">Reference proteome</keyword>
<dbReference type="GeneID" id="85325292"/>
<name>A0AA40ALF2_9PEZI</name>